<name>A0A1R2BUF5_9CILI</name>
<dbReference type="PANTHER" id="PTHR28457">
    <property type="entry name" value="COILED-COIL DOMAIN-CONTAINING PROTEIN 189"/>
    <property type="match status" value="1"/>
</dbReference>
<dbReference type="Proteomes" id="UP000187209">
    <property type="component" value="Unassembled WGS sequence"/>
</dbReference>
<dbReference type="OrthoDB" id="10548533at2759"/>
<keyword evidence="3" id="KW-1185">Reference proteome</keyword>
<reference evidence="2 3" key="1">
    <citation type="submission" date="2016-11" db="EMBL/GenBank/DDBJ databases">
        <title>The macronuclear genome of Stentor coeruleus: a giant cell with tiny introns.</title>
        <authorList>
            <person name="Slabodnick M."/>
            <person name="Ruby J.G."/>
            <person name="Reiff S.B."/>
            <person name="Swart E.C."/>
            <person name="Gosai S."/>
            <person name="Prabakaran S."/>
            <person name="Witkowska E."/>
            <person name="Larue G.E."/>
            <person name="Fisher S."/>
            <person name="Freeman R.M."/>
            <person name="Gunawardena J."/>
            <person name="Chu W."/>
            <person name="Stover N.A."/>
            <person name="Gregory B.D."/>
            <person name="Nowacki M."/>
            <person name="Derisi J."/>
            <person name="Roy S.W."/>
            <person name="Marshall W.F."/>
            <person name="Sood P."/>
        </authorList>
    </citation>
    <scope>NUCLEOTIDE SEQUENCE [LARGE SCALE GENOMIC DNA]</scope>
    <source>
        <strain evidence="2">WM001</strain>
    </source>
</reference>
<protein>
    <submittedName>
        <fullName evidence="2">Uncharacterized protein</fullName>
    </submittedName>
</protein>
<gene>
    <name evidence="2" type="ORF">SteCoe_19342</name>
</gene>
<dbReference type="AlphaFoldDB" id="A0A1R2BUF5"/>
<comment type="caution">
    <text evidence="2">The sequence shown here is derived from an EMBL/GenBank/DDBJ whole genome shotgun (WGS) entry which is preliminary data.</text>
</comment>
<evidence type="ECO:0000313" key="2">
    <source>
        <dbReference type="EMBL" id="OMJ80390.1"/>
    </source>
</evidence>
<accession>A0A1R2BUF5</accession>
<evidence type="ECO:0000256" key="1">
    <source>
        <dbReference type="SAM" id="Coils"/>
    </source>
</evidence>
<organism evidence="2 3">
    <name type="scientific">Stentor coeruleus</name>
    <dbReference type="NCBI Taxonomy" id="5963"/>
    <lineage>
        <taxon>Eukaryota</taxon>
        <taxon>Sar</taxon>
        <taxon>Alveolata</taxon>
        <taxon>Ciliophora</taxon>
        <taxon>Postciliodesmatophora</taxon>
        <taxon>Heterotrichea</taxon>
        <taxon>Heterotrichida</taxon>
        <taxon>Stentoridae</taxon>
        <taxon>Stentor</taxon>
    </lineage>
</organism>
<proteinExistence type="predicted"/>
<keyword evidence="1" id="KW-0175">Coiled coil</keyword>
<dbReference type="EMBL" id="MPUH01000425">
    <property type="protein sequence ID" value="OMJ80390.1"/>
    <property type="molecule type" value="Genomic_DNA"/>
</dbReference>
<dbReference type="PANTHER" id="PTHR28457:SF1">
    <property type="entry name" value="CILIA- AND FLAGELLA-ASSOCIATED PROTEIN 119"/>
    <property type="match status" value="1"/>
</dbReference>
<sequence>MTEGLSNSFPGELLTEILNSQTPLKLVIPIVHENFKFLGPLITEEDSKATMIICSFIVDSLVYFNYTYNFSLEQCSIVLNIILWLILHSVKTSNFTKETDLEYLQTILLPYIQGMNPLLPSKALSEFLDHINITYFGHYTLYRFLFTEMRSQENIVELLDIDTPLPKAPHNTAVQRIHKPIVETQPIVEIVKETEVVVVKESLRERLLKNMDEGVRDKFLDKVAEARESMAKQLEQRDKMLKQKWEELEKELKRKRRRG</sequence>
<dbReference type="Pfam" id="PF14769">
    <property type="entry name" value="CLAMP"/>
    <property type="match status" value="1"/>
</dbReference>
<dbReference type="InterPro" id="IPR032727">
    <property type="entry name" value="CLAMP"/>
</dbReference>
<feature type="coiled-coil region" evidence="1">
    <location>
        <begin position="223"/>
        <end position="258"/>
    </location>
</feature>
<evidence type="ECO:0000313" key="3">
    <source>
        <dbReference type="Proteomes" id="UP000187209"/>
    </source>
</evidence>